<feature type="domain" description="EF-hand" evidence="3">
    <location>
        <begin position="275"/>
        <end position="310"/>
    </location>
</feature>
<name>A0AAV2QZW0_MEGNR</name>
<feature type="compositionally biased region" description="Basic and acidic residues" evidence="2">
    <location>
        <begin position="38"/>
        <end position="51"/>
    </location>
</feature>
<protein>
    <recommendedName>
        <fullName evidence="3">EF-hand domain-containing protein</fullName>
    </recommendedName>
</protein>
<comment type="caution">
    <text evidence="4">The sequence shown here is derived from an EMBL/GenBank/DDBJ whole genome shotgun (WGS) entry which is preliminary data.</text>
</comment>
<gene>
    <name evidence="4" type="ORF">MNOR_LOCUS17730</name>
</gene>
<feature type="compositionally biased region" description="Basic and acidic residues" evidence="2">
    <location>
        <begin position="892"/>
        <end position="907"/>
    </location>
</feature>
<evidence type="ECO:0000313" key="4">
    <source>
        <dbReference type="EMBL" id="CAL4104199.1"/>
    </source>
</evidence>
<evidence type="ECO:0000313" key="5">
    <source>
        <dbReference type="Proteomes" id="UP001497623"/>
    </source>
</evidence>
<reference evidence="4 5" key="1">
    <citation type="submission" date="2024-05" db="EMBL/GenBank/DDBJ databases">
        <authorList>
            <person name="Wallberg A."/>
        </authorList>
    </citation>
    <scope>NUCLEOTIDE SEQUENCE [LARGE SCALE GENOMIC DNA]</scope>
</reference>
<feature type="region of interest" description="Disordered" evidence="2">
    <location>
        <begin position="25"/>
        <end position="61"/>
    </location>
</feature>
<feature type="compositionally biased region" description="Polar residues" evidence="2">
    <location>
        <begin position="170"/>
        <end position="180"/>
    </location>
</feature>
<keyword evidence="5" id="KW-1185">Reference proteome</keyword>
<feature type="compositionally biased region" description="Basic and acidic residues" evidence="2">
    <location>
        <begin position="227"/>
        <end position="236"/>
    </location>
</feature>
<dbReference type="InterPro" id="IPR002048">
    <property type="entry name" value="EF_hand_dom"/>
</dbReference>
<dbReference type="AlphaFoldDB" id="A0AAV2QZW0"/>
<dbReference type="EMBL" id="CAXKWB010012319">
    <property type="protein sequence ID" value="CAL4104199.1"/>
    <property type="molecule type" value="Genomic_DNA"/>
</dbReference>
<feature type="compositionally biased region" description="Polar residues" evidence="2">
    <location>
        <begin position="810"/>
        <end position="822"/>
    </location>
</feature>
<dbReference type="Proteomes" id="UP001497623">
    <property type="component" value="Unassembled WGS sequence"/>
</dbReference>
<feature type="compositionally biased region" description="Low complexity" evidence="2">
    <location>
        <begin position="25"/>
        <end position="37"/>
    </location>
</feature>
<organism evidence="4 5">
    <name type="scientific">Meganyctiphanes norvegica</name>
    <name type="common">Northern krill</name>
    <name type="synonym">Thysanopoda norvegica</name>
    <dbReference type="NCBI Taxonomy" id="48144"/>
    <lineage>
        <taxon>Eukaryota</taxon>
        <taxon>Metazoa</taxon>
        <taxon>Ecdysozoa</taxon>
        <taxon>Arthropoda</taxon>
        <taxon>Crustacea</taxon>
        <taxon>Multicrustacea</taxon>
        <taxon>Malacostraca</taxon>
        <taxon>Eumalacostraca</taxon>
        <taxon>Eucarida</taxon>
        <taxon>Euphausiacea</taxon>
        <taxon>Euphausiidae</taxon>
        <taxon>Meganyctiphanes</taxon>
    </lineage>
</organism>
<dbReference type="PROSITE" id="PS50222">
    <property type="entry name" value="EF_HAND_2"/>
    <property type="match status" value="1"/>
</dbReference>
<keyword evidence="1" id="KW-0175">Coiled coil</keyword>
<feature type="region of interest" description="Disordered" evidence="2">
    <location>
        <begin position="798"/>
        <end position="907"/>
    </location>
</feature>
<evidence type="ECO:0000259" key="3">
    <source>
        <dbReference type="PROSITE" id="PS50222"/>
    </source>
</evidence>
<feature type="region of interest" description="Disordered" evidence="2">
    <location>
        <begin position="170"/>
        <end position="203"/>
    </location>
</feature>
<feature type="compositionally biased region" description="Basic and acidic residues" evidence="2">
    <location>
        <begin position="844"/>
        <end position="870"/>
    </location>
</feature>
<accession>A0AAV2QZW0</accession>
<feature type="coiled-coil region" evidence="1">
    <location>
        <begin position="648"/>
        <end position="706"/>
    </location>
</feature>
<dbReference type="InterPro" id="IPR031601">
    <property type="entry name" value="CCD48"/>
</dbReference>
<feature type="compositionally biased region" description="Polar residues" evidence="2">
    <location>
        <begin position="537"/>
        <end position="558"/>
    </location>
</feature>
<evidence type="ECO:0000256" key="2">
    <source>
        <dbReference type="SAM" id="MobiDB-lite"/>
    </source>
</evidence>
<dbReference type="Pfam" id="PF15799">
    <property type="entry name" value="CCD48"/>
    <property type="match status" value="1"/>
</dbReference>
<sequence>MDRGRSTSISGGSTWTLVAGVKSVFRSRSRSQSTSATERSKSCEMPKDQPRPRCRTPKSPFLWRRNKGIKDKSKEGSTATLPVKCSGSIPTLNQWPSDAVQRRIHDYETIAPTSLRDYETIAPELRERLVGKCEPICKDNVYSNGPIRSEQSIDNFKTDNIDNIQHPTKNVHQPVIYSSVNKNRNNRNNVDSRTLKNNKPKDSYENFMESILENNKSHSSSFDSDGTESHSSEHYADDVNTVKSPRHNTLLYGALKYNLEVPLHPKNEVVVLALGVDHYIEEVFKHLDTGRTGKILIDEFRALCSVLDIESLQNNKKEKLTRIRKCTCQGSILTLNGTLEESQSNATETNNLQCELHLSFSEFHDMLCQQFVKSSQGEMSKAISPLSTRRENNEKLVEAVVSVQRRYDIIEAITKSLSEVTKGLAGQEKTVKTKNCENCQYPVTIVDRNCNSSSSSMKENTSHAKHQILLQQQELQCLREVIDDLRVALMSSDAENLALQVKSKTSKKALSIDNLHELSLTDEEDTIDDLVRQLNELSHPSEGSSTSSVNEIGPNKSSTLKRKKSKVSSNKKHFCKCVPNAGEEEKQQLSIEISHSVIETKDINEKEEKHNTAFIYKDFPGEMSLDANKNENQLEDDGQIRNSELSLEDELQATYEALQVAREAQEATQADLQNLVDQYQQCQADLRATELNLRASQAAHEKAEATKSALVSDATETARQLHEMWAQLRQLQLEILHSRDLMQEKEDLLNQANNRIQSLQSSKNKVVVGVSSARTLVAGSLEHVREGEHALVVMAQDHHHHHDHDLSHDNLSQTSSSTPNSNHRSDVVCRADSGLYSDDSERDDDLKTSDRSTDRISGSEEDLWSPRERSSNSSSEIKSSDGHLSDSNSTHVLKEESVLSQKISREEGCSQSEKVLNSLERQMRWLQLTLDQAEKDWDEKRWSQTSDTIAAWCENGTSAPASAALEAELRHVETERVRLGGIEAKLRHLLQGLITIADLNMSRRTVGRLLLEAVESACGDQVTAAAEVHLQEVNPLQHISTLLTSTSHCDNISTSSLLHLALKGLTKPPADPRVAIS</sequence>
<evidence type="ECO:0000256" key="1">
    <source>
        <dbReference type="SAM" id="Coils"/>
    </source>
</evidence>
<dbReference type="GO" id="GO:0005509">
    <property type="term" value="F:calcium ion binding"/>
    <property type="evidence" value="ECO:0007669"/>
    <property type="project" value="InterPro"/>
</dbReference>
<feature type="region of interest" description="Disordered" evidence="2">
    <location>
        <begin position="537"/>
        <end position="567"/>
    </location>
</feature>
<proteinExistence type="predicted"/>
<feature type="region of interest" description="Disordered" evidence="2">
    <location>
        <begin position="216"/>
        <end position="236"/>
    </location>
</feature>